<dbReference type="EMBL" id="AGNL01015175">
    <property type="protein sequence ID" value="EJK66232.1"/>
    <property type="molecule type" value="Genomic_DNA"/>
</dbReference>
<dbReference type="Proteomes" id="UP000266841">
    <property type="component" value="Unassembled WGS sequence"/>
</dbReference>
<proteinExistence type="predicted"/>
<accession>K0T750</accession>
<evidence type="ECO:0000313" key="2">
    <source>
        <dbReference type="Proteomes" id="UP000266841"/>
    </source>
</evidence>
<comment type="caution">
    <text evidence="1">The sequence shown here is derived from an EMBL/GenBank/DDBJ whole genome shotgun (WGS) entry which is preliminary data.</text>
</comment>
<protein>
    <submittedName>
        <fullName evidence="1">Uncharacterized protein</fullName>
    </submittedName>
</protein>
<gene>
    <name evidence="1" type="ORF">THAOC_12861</name>
</gene>
<sequence>MNWNLMMRFADLAPIVTSAVEEGLAVEAGPSRGKGLRRLTFLSDLEMSFFRCGSRALAACRPHNTSSSRRERKVFVLQLPLLTPADSTFPDAGPEIPLRDCTHVSTGQDSAASGQRASGSVLASTPCNNSSIQAAESSADLDGLSKTELKKICERAGYHDVMDTIRFRREILLPTRDDYVAEAVMCTQLETMEKEDQIRWNRAFNGLICELSRINAVIFDLVESNLLPPPLPARSILSGVWLYGWLKLPTKDEAYFSFARKFMPGEPARVAAEENQLLKTDMHFVLFNSIGLLVDRYVSESFDARSWTEMHAMDSVFLEHVEDVERKLRFMNEPNFELILELILEKYLYAQILNDLPSNEDGDVDFFWRSTLHRRTLKNEAFRFTKREEMMLLRMLVYHDQSVLERLISGDIPDVLDDYGSFSALPLPLPLPRPSRR</sequence>
<keyword evidence="2" id="KW-1185">Reference proteome</keyword>
<organism evidence="1 2">
    <name type="scientific">Thalassiosira oceanica</name>
    <name type="common">Marine diatom</name>
    <dbReference type="NCBI Taxonomy" id="159749"/>
    <lineage>
        <taxon>Eukaryota</taxon>
        <taxon>Sar</taxon>
        <taxon>Stramenopiles</taxon>
        <taxon>Ochrophyta</taxon>
        <taxon>Bacillariophyta</taxon>
        <taxon>Coscinodiscophyceae</taxon>
        <taxon>Thalassiosirophycidae</taxon>
        <taxon>Thalassiosirales</taxon>
        <taxon>Thalassiosiraceae</taxon>
        <taxon>Thalassiosira</taxon>
    </lineage>
</organism>
<name>K0T750_THAOC</name>
<reference evidence="1 2" key="1">
    <citation type="journal article" date="2012" name="Genome Biol.">
        <title>Genome and low-iron response of an oceanic diatom adapted to chronic iron limitation.</title>
        <authorList>
            <person name="Lommer M."/>
            <person name="Specht M."/>
            <person name="Roy A.S."/>
            <person name="Kraemer L."/>
            <person name="Andreson R."/>
            <person name="Gutowska M.A."/>
            <person name="Wolf J."/>
            <person name="Bergner S.V."/>
            <person name="Schilhabel M.B."/>
            <person name="Klostermeier U.C."/>
            <person name="Beiko R.G."/>
            <person name="Rosenstiel P."/>
            <person name="Hippler M."/>
            <person name="Laroche J."/>
        </authorList>
    </citation>
    <scope>NUCLEOTIDE SEQUENCE [LARGE SCALE GENOMIC DNA]</scope>
    <source>
        <strain evidence="1 2">CCMP1005</strain>
    </source>
</reference>
<feature type="non-terminal residue" evidence="1">
    <location>
        <position position="437"/>
    </location>
</feature>
<dbReference type="AlphaFoldDB" id="K0T750"/>
<evidence type="ECO:0000313" key="1">
    <source>
        <dbReference type="EMBL" id="EJK66232.1"/>
    </source>
</evidence>